<dbReference type="HOGENOM" id="CLU_743752_0_0_12"/>
<dbReference type="AlphaFoldDB" id="E0RQ65"/>
<accession>E0RQ65</accession>
<dbReference type="Proteomes" id="UP000001296">
    <property type="component" value="Chromosome"/>
</dbReference>
<proteinExistence type="predicted"/>
<dbReference type="PaxDb" id="665571-STHERM_c04780"/>
<dbReference type="eggNOG" id="ENOG5031XUG">
    <property type="taxonomic scope" value="Bacteria"/>
</dbReference>
<dbReference type="RefSeq" id="WP_013313290.1">
    <property type="nucleotide sequence ID" value="NC_014484.1"/>
</dbReference>
<dbReference type="EMBL" id="CP001698">
    <property type="protein sequence ID" value="ADN01449.1"/>
    <property type="molecule type" value="Genomic_DNA"/>
</dbReference>
<dbReference type="NCBIfam" id="NF047512">
    <property type="entry name" value="LIC_11975_fam"/>
    <property type="match status" value="1"/>
</dbReference>
<evidence type="ECO:0000313" key="2">
    <source>
        <dbReference type="Proteomes" id="UP000001296"/>
    </source>
</evidence>
<evidence type="ECO:0000313" key="1">
    <source>
        <dbReference type="EMBL" id="ADN01449.1"/>
    </source>
</evidence>
<organism evidence="1 2">
    <name type="scientific">Winmispira thermophila (strain ATCC 49972 / DSM 6192 / RI 19.B1)</name>
    <name type="common">Spirochaeta thermophila</name>
    <dbReference type="NCBI Taxonomy" id="665571"/>
    <lineage>
        <taxon>Bacteria</taxon>
        <taxon>Pseudomonadati</taxon>
        <taxon>Spirochaetota</taxon>
        <taxon>Spirochaetia</taxon>
        <taxon>Winmispirales</taxon>
        <taxon>Winmispiraceae</taxon>
        <taxon>Winmispira</taxon>
    </lineage>
</organism>
<reference evidence="1 2" key="2">
    <citation type="journal article" date="2010" name="J. Bacteriol.">
        <title>Genome sequence of the polysaccharide-degrading, thermophilic anaerobe Spirochaeta thermophila DSM 6192.</title>
        <authorList>
            <person name="Angelov A."/>
            <person name="Liebl S."/>
            <person name="Ballschmiter M."/>
            <person name="Bomeke M."/>
            <person name="Lehmann R."/>
            <person name="Liesegang H."/>
            <person name="Daniel R."/>
            <person name="Liebl W."/>
        </authorList>
    </citation>
    <scope>NUCLEOTIDE SEQUENCE [LARGE SCALE GENOMIC DNA]</scope>
    <source>
        <strain evidence="2">ATCC 49972 / DSM 6192 / RI 19.B1</strain>
    </source>
</reference>
<protein>
    <submittedName>
        <fullName evidence="1">Uncharacterized protein</fullName>
    </submittedName>
</protein>
<dbReference type="KEGG" id="sta:STHERM_c04780"/>
<dbReference type="InterPro" id="IPR058232">
    <property type="entry name" value="Lsa36-like"/>
</dbReference>
<name>E0RQ65_WINT6</name>
<reference key="1">
    <citation type="submission" date="2009-08" db="EMBL/GenBank/DDBJ databases">
        <title>The genome sequence of Spirochaeta thermophila DSM6192.</title>
        <authorList>
            <person name="Angelov A."/>
            <person name="Mientus M."/>
            <person name="Wittenberg S."/>
            <person name="Lehmann R."/>
            <person name="Liesegang H."/>
            <person name="Daniel R."/>
            <person name="Liebl W."/>
        </authorList>
    </citation>
    <scope>NUCLEOTIDE SEQUENCE</scope>
    <source>
        <strain>DSM 6192</strain>
    </source>
</reference>
<gene>
    <name evidence="1" type="ordered locus">STHERM_c04780</name>
</gene>
<sequence>MKGNIIWCVIVCSIVFPFSLGAFDITVHPPKVSGTPEDGAVNAELETLVESIEAEFVSELEDADIQAVSLVKGFATANAFASHAGSIRSVLDYGFMQVSLGASFGFQNPTSVPFNIGSLYEAAEETFDVLAGGGIQLGAQVGINLSFLLPGLHGAIRLGKFAVSVPLAESVSLDHDLTMVGLVFSYPILKGVETAGTGWSGVSIGAGAIYESLSSVYSRDFRYYYEPSSFSGDYVTIESLEARPSVHLEMESSQVVVPLEVITGVKAVFMHVYGGLGMDLAFGSSELRLSADPNFEVKGYIDATGEDLSSFVASEGSVEVKGSVTTAPVTLNPKLIMGTGWFLGPVVLETSLLLYFNEGSGFSGGITIATMF</sequence>